<organism evidence="1 2">
    <name type="scientific">Solanum verrucosum</name>
    <dbReference type="NCBI Taxonomy" id="315347"/>
    <lineage>
        <taxon>Eukaryota</taxon>
        <taxon>Viridiplantae</taxon>
        <taxon>Streptophyta</taxon>
        <taxon>Embryophyta</taxon>
        <taxon>Tracheophyta</taxon>
        <taxon>Spermatophyta</taxon>
        <taxon>Magnoliopsida</taxon>
        <taxon>eudicotyledons</taxon>
        <taxon>Gunneridae</taxon>
        <taxon>Pentapetalae</taxon>
        <taxon>asterids</taxon>
        <taxon>lamiids</taxon>
        <taxon>Solanales</taxon>
        <taxon>Solanaceae</taxon>
        <taxon>Solanoideae</taxon>
        <taxon>Solaneae</taxon>
        <taxon>Solanum</taxon>
    </lineage>
</organism>
<evidence type="ECO:0000313" key="2">
    <source>
        <dbReference type="Proteomes" id="UP001234989"/>
    </source>
</evidence>
<accession>A0AAF0PVH0</accession>
<proteinExistence type="predicted"/>
<name>A0AAF0PVH0_SOLVR</name>
<sequence>GQSPFGVVRRRLALAFNIVVFCVIRRHSTTSWNYSAMRRLLLSSPF</sequence>
<reference evidence="1" key="1">
    <citation type="submission" date="2023-08" db="EMBL/GenBank/DDBJ databases">
        <title>A de novo genome assembly of Solanum verrucosum Schlechtendal, a Mexican diploid species geographically isolated from the other diploid A-genome species in potato relatives.</title>
        <authorList>
            <person name="Hosaka K."/>
        </authorList>
    </citation>
    <scope>NUCLEOTIDE SEQUENCE</scope>
    <source>
        <tissue evidence="1">Young leaves</tissue>
    </source>
</reference>
<feature type="non-terminal residue" evidence="1">
    <location>
        <position position="1"/>
    </location>
</feature>
<evidence type="ECO:0000313" key="1">
    <source>
        <dbReference type="EMBL" id="WMV08674.1"/>
    </source>
</evidence>
<dbReference type="Proteomes" id="UP001234989">
    <property type="component" value="Chromosome 1"/>
</dbReference>
<gene>
    <name evidence="1" type="ORF">MTR67_002059</name>
</gene>
<dbReference type="EMBL" id="CP133612">
    <property type="protein sequence ID" value="WMV08674.1"/>
    <property type="molecule type" value="Genomic_DNA"/>
</dbReference>
<keyword evidence="2" id="KW-1185">Reference proteome</keyword>
<protein>
    <submittedName>
        <fullName evidence="1">Uncharacterized protein</fullName>
    </submittedName>
</protein>
<dbReference type="AlphaFoldDB" id="A0AAF0PVH0"/>